<dbReference type="EMBL" id="LAZR01000163">
    <property type="protein sequence ID" value="KKN85078.1"/>
    <property type="molecule type" value="Genomic_DNA"/>
</dbReference>
<organism evidence="1">
    <name type="scientific">marine sediment metagenome</name>
    <dbReference type="NCBI Taxonomy" id="412755"/>
    <lineage>
        <taxon>unclassified sequences</taxon>
        <taxon>metagenomes</taxon>
        <taxon>ecological metagenomes</taxon>
    </lineage>
</organism>
<name>A0A0F9X0Y9_9ZZZZ</name>
<accession>A0A0F9X0Y9</accession>
<proteinExistence type="predicted"/>
<sequence length="234" mass="26364">MTNIFSLPFHQALSDWQAESSAETARALKEVSATLPLRYRTCTQPCYRQISLRKKPLFSLVGQDLLTEKVSSWTRCPAVARDFNGGVQPKLFGLQGVILAVNPKMGTVILNLSALYQDALFLHSLEHHKDQIVGYDQGAGRYRNLEKEVVLEIDAVSTDDIYSLSGYSSSLEQLATMYFGHPPSDSEITIFQELAPGIQDRVGAAWLKPENTYGLLKRFRPKADEWNLQYHLQQ</sequence>
<dbReference type="AlphaFoldDB" id="A0A0F9X0Y9"/>
<protein>
    <submittedName>
        <fullName evidence="1">Uncharacterized protein</fullName>
    </submittedName>
</protein>
<comment type="caution">
    <text evidence="1">The sequence shown here is derived from an EMBL/GenBank/DDBJ whole genome shotgun (WGS) entry which is preliminary data.</text>
</comment>
<gene>
    <name evidence="1" type="ORF">LCGC14_0282470</name>
</gene>
<reference evidence="1" key="1">
    <citation type="journal article" date="2015" name="Nature">
        <title>Complex archaea that bridge the gap between prokaryotes and eukaryotes.</title>
        <authorList>
            <person name="Spang A."/>
            <person name="Saw J.H."/>
            <person name="Jorgensen S.L."/>
            <person name="Zaremba-Niedzwiedzka K."/>
            <person name="Martijn J."/>
            <person name="Lind A.E."/>
            <person name="van Eijk R."/>
            <person name="Schleper C."/>
            <person name="Guy L."/>
            <person name="Ettema T.J."/>
        </authorList>
    </citation>
    <scope>NUCLEOTIDE SEQUENCE</scope>
</reference>
<evidence type="ECO:0000313" key="1">
    <source>
        <dbReference type="EMBL" id="KKN85078.1"/>
    </source>
</evidence>